<reference evidence="1" key="1">
    <citation type="submission" date="2021-04" db="EMBL/GenBank/DDBJ databases">
        <title>Characterizing Neisseria spp. as novel respiratory pathobionts in bronchiectasis.</title>
        <authorList>
            <person name="Li L."/>
            <person name="Mac Aogain M."/>
            <person name="Xu T."/>
            <person name="Jaggi T.K."/>
            <person name="Chan L.Y."/>
            <person name="Keir H.R."/>
            <person name="Dicker A.J."/>
            <person name="Qu J."/>
            <person name="Liu Y."/>
            <person name="Chen H.S."/>
            <person name="Koh M.S."/>
            <person name="Ong T.H."/>
            <person name="Lim A.Y.H."/>
            <person name="Abisheganaden J."/>
            <person name="Low T.B."/>
            <person name="Oliver B.G."/>
            <person name="Tan N.S."/>
            <person name="Fang M."/>
            <person name="Chalmers J.D."/>
            <person name="Chotirmall S.H."/>
        </authorList>
    </citation>
    <scope>NUCLEOTIDE SEQUENCE</scope>
    <source>
        <strain evidence="1">TT0073</strain>
    </source>
</reference>
<dbReference type="EMBL" id="CP073116">
    <property type="protein sequence ID" value="UTG72583.1"/>
    <property type="molecule type" value="Genomic_DNA"/>
</dbReference>
<dbReference type="RefSeq" id="WP_254321971.1">
    <property type="nucleotide sequence ID" value="NZ_CP073116.1"/>
</dbReference>
<proteinExistence type="predicted"/>
<gene>
    <name evidence="1" type="ORF">KCG56_03970</name>
</gene>
<name>A0A9X9HZX1_NEISU</name>
<organism evidence="1 2">
    <name type="scientific">Neisseria subflava</name>
    <dbReference type="NCBI Taxonomy" id="28449"/>
    <lineage>
        <taxon>Bacteria</taxon>
        <taxon>Pseudomonadati</taxon>
        <taxon>Pseudomonadota</taxon>
        <taxon>Betaproteobacteria</taxon>
        <taxon>Neisseriales</taxon>
        <taxon>Neisseriaceae</taxon>
        <taxon>Neisseria</taxon>
    </lineage>
</organism>
<accession>A0A9X9HZX1</accession>
<evidence type="ECO:0000313" key="1">
    <source>
        <dbReference type="EMBL" id="UTG72583.1"/>
    </source>
</evidence>
<evidence type="ECO:0000313" key="2">
    <source>
        <dbReference type="Proteomes" id="UP001057305"/>
    </source>
</evidence>
<sequence>MNIHDKEIIGLLYRKNDKSLILFSLDGNDMLFESVAFFHFNNISEQNIIFDMYTWGKDGIPNEIIETFPCISPFLESKETYNFHYINPSIGLEGIVITQSKS</sequence>
<protein>
    <submittedName>
        <fullName evidence="1">Uncharacterized protein</fullName>
    </submittedName>
</protein>
<dbReference type="AlphaFoldDB" id="A0A9X9HZX1"/>
<dbReference type="Proteomes" id="UP001057305">
    <property type="component" value="Chromosome"/>
</dbReference>